<evidence type="ECO:0000313" key="2">
    <source>
        <dbReference type="EMBL" id="AKM51613.1"/>
    </source>
</evidence>
<accession>A0A806T8J5</accession>
<gene>
    <name evidence="2" type="ORF">N573_007935</name>
</gene>
<evidence type="ECO:0000256" key="1">
    <source>
        <dbReference type="SAM" id="MobiDB-lite"/>
    </source>
</evidence>
<dbReference type="AlphaFoldDB" id="A0A806T8J5"/>
<name>A0A806T8J5_LIMFE</name>
<protein>
    <submittedName>
        <fullName evidence="2">Portal protein</fullName>
    </submittedName>
</protein>
<dbReference type="EMBL" id="CP011536">
    <property type="protein sequence ID" value="AKM51613.1"/>
    <property type="molecule type" value="Genomic_DNA"/>
</dbReference>
<feature type="region of interest" description="Disordered" evidence="1">
    <location>
        <begin position="372"/>
        <end position="406"/>
    </location>
</feature>
<reference evidence="2 3" key="1">
    <citation type="journal article" date="2013" name="Genome Announc.">
        <title>Draft Genome Sequence of Lactobacillus fermentum Strain 3872.</title>
        <authorList>
            <person name="Karlyshev A.V."/>
            <person name="Raju K."/>
            <person name="Abramov V.M."/>
        </authorList>
    </citation>
    <scope>NUCLEOTIDE SEQUENCE [LARGE SCALE GENOMIC DNA]</scope>
    <source>
        <strain evidence="2 3">3872</strain>
    </source>
</reference>
<reference evidence="2 3" key="2">
    <citation type="journal article" name="FEMS Microbiol. Lett.">
        <title>Lactobacillus fermentum 3872 genome sequencing reveals plasmid and chromosomal genes potentially involved in a probiotic activity.</title>
        <authorList>
            <person name="Lehri B."/>
            <person name="Seddon A.M."/>
            <person name="Karlyshev A.V."/>
        </authorList>
    </citation>
    <scope>NUCLEOTIDE SEQUENCE [LARGE SCALE GENOMIC DNA]</scope>
    <source>
        <strain evidence="2 3">3872</strain>
    </source>
</reference>
<dbReference type="Proteomes" id="UP000016629">
    <property type="component" value="Chromosome"/>
</dbReference>
<organism evidence="2 3">
    <name type="scientific">Limosilactobacillus fermentum 3872</name>
    <dbReference type="NCBI Taxonomy" id="1381124"/>
    <lineage>
        <taxon>Bacteria</taxon>
        <taxon>Bacillati</taxon>
        <taxon>Bacillota</taxon>
        <taxon>Bacilli</taxon>
        <taxon>Lactobacillales</taxon>
        <taxon>Lactobacillaceae</taxon>
        <taxon>Limosilactobacillus</taxon>
    </lineage>
</organism>
<evidence type="ECO:0000313" key="3">
    <source>
        <dbReference type="Proteomes" id="UP000016629"/>
    </source>
</evidence>
<feature type="compositionally biased region" description="Polar residues" evidence="1">
    <location>
        <begin position="387"/>
        <end position="398"/>
    </location>
</feature>
<dbReference type="Pfam" id="PF04860">
    <property type="entry name" value="Phage_portal"/>
    <property type="match status" value="1"/>
</dbReference>
<dbReference type="NCBIfam" id="TIGR01537">
    <property type="entry name" value="portal_HK97"/>
    <property type="match status" value="1"/>
</dbReference>
<proteinExistence type="predicted"/>
<sequence length="406" mass="44186">MFNPFKAVIKRSRMLSSNGWSPFFSASNGQVVSVGPVNASAALNNSDVFAVVYRISSDVAACRFEAPMVDYMLNHPMGPLINSYNVWQSVVAQMALNGNAYMMIHREGTDGVVTRLEPIPEERVTVTLNDDGSDVFYTVHFDDSNRSGDYQVPSANMLHFRLFVNGQSESQYMGVSPLMSLAKEIDVQDQSNRLALSTLKHALAPTNILSIPQGTLNAEAKANIRDEFEKANSGENAGRAIVLDQGLSLSQLTVSPDIAKLLANTNFSQAQIAKAFCVPADYLSGKQDEQSSIEQVRSLYQNSLTLYIRPIEDELTNKLGAPVHLDVSTAVDIDHQQLISNIVSLTNSKNPVLSGDDARQILVDRGVLPKQTYQTATPGNQDLGGDTSVNDNGRTNADNGPDDTKQ</sequence>
<dbReference type="InterPro" id="IPR006944">
    <property type="entry name" value="Phage/GTA_portal"/>
</dbReference>
<dbReference type="InterPro" id="IPR006427">
    <property type="entry name" value="Portal_HK97"/>
</dbReference>